<reference evidence="3 4" key="1">
    <citation type="submission" date="2019-01" db="EMBL/GenBank/DDBJ databases">
        <title>Nocardioides guangzhouensis sp. nov., an actinobacterium isolated from soil.</title>
        <authorList>
            <person name="Fu Y."/>
            <person name="Cai Y."/>
            <person name="Lin Z."/>
            <person name="Chen P."/>
        </authorList>
    </citation>
    <scope>NUCLEOTIDE SEQUENCE [LARGE SCALE GENOMIC DNA]</scope>
    <source>
        <strain evidence="3 4">NBRC 105384</strain>
    </source>
</reference>
<dbReference type="Pfam" id="PF00549">
    <property type="entry name" value="Ligase_CoA"/>
    <property type="match status" value="1"/>
</dbReference>
<dbReference type="GO" id="GO:0005829">
    <property type="term" value="C:cytosol"/>
    <property type="evidence" value="ECO:0007669"/>
    <property type="project" value="TreeGrafter"/>
</dbReference>
<evidence type="ECO:0000259" key="2">
    <source>
        <dbReference type="Pfam" id="PF00549"/>
    </source>
</evidence>
<evidence type="ECO:0000313" key="3">
    <source>
        <dbReference type="EMBL" id="RYU11179.1"/>
    </source>
</evidence>
<dbReference type="AlphaFoldDB" id="A0A4Q5J175"/>
<feature type="region of interest" description="Disordered" evidence="1">
    <location>
        <begin position="91"/>
        <end position="110"/>
    </location>
</feature>
<proteinExistence type="predicted"/>
<gene>
    <name evidence="3" type="ORF">ETU37_14160</name>
</gene>
<dbReference type="PANTHER" id="PTHR11117:SF24">
    <property type="entry name" value="PROTEIN FDRA"/>
    <property type="match status" value="1"/>
</dbReference>
<dbReference type="InterPro" id="IPR016102">
    <property type="entry name" value="Succinyl-CoA_synth-like"/>
</dbReference>
<dbReference type="InterPro" id="IPR005811">
    <property type="entry name" value="SUCC_ACL_C"/>
</dbReference>
<accession>A0A4Q5J175</accession>
<sequence>MKQVDVRKAYVDSVTLMQVSRRVADLDGVAAALVAMATDLNLELAAGMGFDVPATVSGNDMLVALDVASDDVLAAARTEVDAALAAASRPAAGGFGDAPPPPTMRAATRDADPETAVALVSTPGQYAFADALDAVDAGLLTMVFSDNVSVAQEVALKRRAGETGALVMGPDCGTAVVGGVGLGFANVVRPGPVGIVAASGTGAQHLLALLDGAGVGVSHCLGVGGRDLSADVGGLSTLRALDLLDADEATELVVVISKPPAPEVAEKVRAHAASLGTPVVFGLLGPGQPDLTATAAAVVEAAGGTWTAPESWGGAVSSRRGQGVLKGLFVGGTMRDEARLVAASALGLEPASLEMVDFGDDEYTRGRPHPMIDGSLRLDRIAHETDDPTCGVLLLDVVLGLGSDPDPAAALVEPVRRATAAGLPVVVSVIGTRDDPQDLRRTAGALTDAGAAVFLSNAAAARAAADLAGAS</sequence>
<name>A0A4Q5J175_9ACTN</name>
<protein>
    <submittedName>
        <fullName evidence="3">FdrA family protein</fullName>
    </submittedName>
</protein>
<feature type="domain" description="ATP-citrate synthase/succinyl-CoA ligase C-terminal" evidence="2">
    <location>
        <begin position="328"/>
        <end position="465"/>
    </location>
</feature>
<dbReference type="GO" id="GO:0006099">
    <property type="term" value="P:tricarboxylic acid cycle"/>
    <property type="evidence" value="ECO:0007669"/>
    <property type="project" value="TreeGrafter"/>
</dbReference>
<dbReference type="Gene3D" id="3.40.50.720">
    <property type="entry name" value="NAD(P)-binding Rossmann-like Domain"/>
    <property type="match status" value="1"/>
</dbReference>
<dbReference type="EMBL" id="SDPU01000025">
    <property type="protein sequence ID" value="RYU11179.1"/>
    <property type="molecule type" value="Genomic_DNA"/>
</dbReference>
<organism evidence="3 4">
    <name type="scientific">Nocardioides iriomotensis</name>
    <dbReference type="NCBI Taxonomy" id="715784"/>
    <lineage>
        <taxon>Bacteria</taxon>
        <taxon>Bacillati</taxon>
        <taxon>Actinomycetota</taxon>
        <taxon>Actinomycetes</taxon>
        <taxon>Propionibacteriales</taxon>
        <taxon>Nocardioidaceae</taxon>
        <taxon>Nocardioides</taxon>
    </lineage>
</organism>
<dbReference type="GO" id="GO:0004776">
    <property type="term" value="F:succinate-CoA ligase (GDP-forming) activity"/>
    <property type="evidence" value="ECO:0007669"/>
    <property type="project" value="TreeGrafter"/>
</dbReference>
<evidence type="ECO:0000313" key="4">
    <source>
        <dbReference type="Proteomes" id="UP000291189"/>
    </source>
</evidence>
<dbReference type="OrthoDB" id="5580580at2"/>
<dbReference type="GO" id="GO:0009361">
    <property type="term" value="C:succinate-CoA ligase complex (ADP-forming)"/>
    <property type="evidence" value="ECO:0007669"/>
    <property type="project" value="TreeGrafter"/>
</dbReference>
<comment type="caution">
    <text evidence="3">The sequence shown here is derived from an EMBL/GenBank/DDBJ whole genome shotgun (WGS) entry which is preliminary data.</text>
</comment>
<keyword evidence="4" id="KW-1185">Reference proteome</keyword>
<dbReference type="SUPFAM" id="SSF52210">
    <property type="entry name" value="Succinyl-CoA synthetase domains"/>
    <property type="match status" value="2"/>
</dbReference>
<evidence type="ECO:0000256" key="1">
    <source>
        <dbReference type="SAM" id="MobiDB-lite"/>
    </source>
</evidence>
<dbReference type="PANTHER" id="PTHR11117">
    <property type="entry name" value="SUCCINYL-COA LIGASE SUBUNIT ALPHA"/>
    <property type="match status" value="1"/>
</dbReference>
<dbReference type="GO" id="GO:0004775">
    <property type="term" value="F:succinate-CoA ligase (ADP-forming) activity"/>
    <property type="evidence" value="ECO:0007669"/>
    <property type="project" value="TreeGrafter"/>
</dbReference>
<dbReference type="Proteomes" id="UP000291189">
    <property type="component" value="Unassembled WGS sequence"/>
</dbReference>
<dbReference type="Gene3D" id="3.40.50.261">
    <property type="entry name" value="Succinyl-CoA synthetase domains"/>
    <property type="match status" value="2"/>
</dbReference>
<dbReference type="RefSeq" id="WP_129987997.1">
    <property type="nucleotide sequence ID" value="NZ_SDPU01000025.1"/>
</dbReference>